<organism evidence="11 12">
    <name type="scientific">Purpureocillium lilacinum</name>
    <name type="common">Paecilomyces lilacinus</name>
    <dbReference type="NCBI Taxonomy" id="33203"/>
    <lineage>
        <taxon>Eukaryota</taxon>
        <taxon>Fungi</taxon>
        <taxon>Dikarya</taxon>
        <taxon>Ascomycota</taxon>
        <taxon>Pezizomycotina</taxon>
        <taxon>Sordariomycetes</taxon>
        <taxon>Hypocreomycetidae</taxon>
        <taxon>Hypocreales</taxon>
        <taxon>Ophiocordycipitaceae</taxon>
        <taxon>Purpureocillium</taxon>
    </lineage>
</organism>
<feature type="binding site" evidence="7">
    <location>
        <position position="21"/>
    </location>
    <ligand>
        <name>Zn(2+)</name>
        <dbReference type="ChEBI" id="CHEBI:29105"/>
        <note>catalytic</note>
    </ligand>
</feature>
<dbReference type="EMBL" id="JAWRVI010000024">
    <property type="protein sequence ID" value="KAK4088481.1"/>
    <property type="molecule type" value="Genomic_DNA"/>
</dbReference>
<feature type="domain" description="Adenosine deaminase" evidence="8">
    <location>
        <begin position="14"/>
        <end position="357"/>
    </location>
</feature>
<dbReference type="EMBL" id="LSBI01000006">
    <property type="protein sequence ID" value="OAQ88839.1"/>
    <property type="molecule type" value="Genomic_DNA"/>
</dbReference>
<dbReference type="InterPro" id="IPR006650">
    <property type="entry name" value="A/AMP_deam_AS"/>
</dbReference>
<comment type="catalytic activity">
    <reaction evidence="7">
        <text>adenine + H2O + H(+) = hypoxanthine + NH4(+)</text>
        <dbReference type="Rhea" id="RHEA:23688"/>
        <dbReference type="ChEBI" id="CHEBI:15377"/>
        <dbReference type="ChEBI" id="CHEBI:15378"/>
        <dbReference type="ChEBI" id="CHEBI:16708"/>
        <dbReference type="ChEBI" id="CHEBI:17368"/>
        <dbReference type="ChEBI" id="CHEBI:28938"/>
        <dbReference type="EC" id="3.5.4.2"/>
    </reaction>
</comment>
<reference evidence="9 13" key="3">
    <citation type="journal article" date="2024" name="Microbiol. Resour. Announc.">
        <title>Genome annotations for the ascomycete fungi Trichoderma harzianum, Trichoderma aggressivum, and Purpureocillium lilacinum.</title>
        <authorList>
            <person name="Beijen E.P.W."/>
            <person name="Ohm R.A."/>
        </authorList>
    </citation>
    <scope>NUCLEOTIDE SEQUENCE [LARGE SCALE GENOMIC DNA]</scope>
    <source>
        <strain evidence="9 13">CBS 150709</strain>
    </source>
</reference>
<dbReference type="STRING" id="33203.A0A179HH95"/>
<evidence type="ECO:0000256" key="6">
    <source>
        <dbReference type="ARBA" id="ARBA00023242"/>
    </source>
</evidence>
<feature type="active site" description="Proton donor" evidence="7">
    <location>
        <position position="225"/>
    </location>
</feature>
<dbReference type="Proteomes" id="UP000078240">
    <property type="component" value="Unassembled WGS sequence"/>
</dbReference>
<gene>
    <name evidence="7" type="primary">AAH1</name>
    <name evidence="9" type="ORF">Purlil1_7032</name>
    <name evidence="10" type="ORF">VFPBJ_05341</name>
    <name evidence="11" type="ORF">VFPFJ_07304</name>
</gene>
<dbReference type="Gene3D" id="3.20.20.140">
    <property type="entry name" value="Metal-dependent hydrolases"/>
    <property type="match status" value="1"/>
</dbReference>
<dbReference type="AlphaFoldDB" id="A0A179HH95"/>
<evidence type="ECO:0000313" key="13">
    <source>
        <dbReference type="Proteomes" id="UP001287286"/>
    </source>
</evidence>
<dbReference type="GO" id="GO:0005829">
    <property type="term" value="C:cytosol"/>
    <property type="evidence" value="ECO:0007669"/>
    <property type="project" value="TreeGrafter"/>
</dbReference>
<feature type="binding site" evidence="7">
    <location>
        <position position="19"/>
    </location>
    <ligand>
        <name>Zn(2+)</name>
        <dbReference type="ChEBI" id="CHEBI:29105"/>
        <note>catalytic</note>
    </ligand>
</feature>
<feature type="binding site" evidence="7">
    <location>
        <position position="304"/>
    </location>
    <ligand>
        <name>substrate</name>
    </ligand>
</feature>
<evidence type="ECO:0000259" key="8">
    <source>
        <dbReference type="Pfam" id="PF00962"/>
    </source>
</evidence>
<protein>
    <recommendedName>
        <fullName evidence="7">Adenine deaminase</fullName>
        <shortName evidence="7">ADE</shortName>
        <ecNumber evidence="7">3.5.4.2</ecNumber>
    </recommendedName>
    <alternativeName>
        <fullName evidence="7">Adenine aminohydrolase</fullName>
        <shortName evidence="7">AAH</shortName>
    </alternativeName>
</protein>
<comment type="subcellular location">
    <subcellularLocation>
        <location evidence="7">Cytoplasm</location>
    </subcellularLocation>
    <subcellularLocation>
        <location evidence="7">Nucleus</location>
    </subcellularLocation>
</comment>
<dbReference type="Proteomes" id="UP001287286">
    <property type="component" value="Unassembled WGS sequence"/>
</dbReference>
<dbReference type="OMA" id="NHFTIHA"/>
<keyword evidence="3 7" id="KW-0378">Hydrolase</keyword>
<dbReference type="InterPro" id="IPR032466">
    <property type="entry name" value="Metal_Hydrolase"/>
</dbReference>
<dbReference type="KEGG" id="plj:28889428"/>
<dbReference type="EC" id="3.5.4.2" evidence="7"/>
<name>A0A179HH95_PURLI</name>
<dbReference type="InterPro" id="IPR001365">
    <property type="entry name" value="A_deaminase_dom"/>
</dbReference>
<dbReference type="GO" id="GO:0009168">
    <property type="term" value="P:purine ribonucleoside monophosphate biosynthetic process"/>
    <property type="evidence" value="ECO:0007669"/>
    <property type="project" value="InterPro"/>
</dbReference>
<feature type="binding site" evidence="7">
    <location>
        <position position="303"/>
    </location>
    <ligand>
        <name>Zn(2+)</name>
        <dbReference type="ChEBI" id="CHEBI:29105"/>
        <note>catalytic</note>
    </ligand>
</feature>
<keyword evidence="13" id="KW-1185">Reference proteome</keyword>
<dbReference type="GO" id="GO:0008270">
    <property type="term" value="F:zinc ion binding"/>
    <property type="evidence" value="ECO:0007669"/>
    <property type="project" value="UniProtKB-UniRule"/>
</dbReference>
<dbReference type="PANTHER" id="PTHR43114">
    <property type="entry name" value="ADENINE DEAMINASE"/>
    <property type="match status" value="1"/>
</dbReference>
<keyword evidence="4 7" id="KW-0862">Zinc</keyword>
<keyword evidence="2 7" id="KW-0479">Metal-binding</keyword>
<dbReference type="Proteomes" id="UP000078340">
    <property type="component" value="Unassembled WGS sequence"/>
</dbReference>
<dbReference type="PROSITE" id="PS00485">
    <property type="entry name" value="A_DEAMINASE"/>
    <property type="match status" value="1"/>
</dbReference>
<dbReference type="GO" id="GO:0005634">
    <property type="term" value="C:nucleus"/>
    <property type="evidence" value="ECO:0007669"/>
    <property type="project" value="UniProtKB-SubCell"/>
</dbReference>
<proteinExistence type="inferred from homology"/>
<evidence type="ECO:0000313" key="10">
    <source>
        <dbReference type="EMBL" id="OAQ79756.1"/>
    </source>
</evidence>
<sequence>MCKSPLHDLLVALPKVEHHLHIEGTLEPPLLFALAAKNNVALPDDPAYASPEALLARYARWTCLDDFLHYYYQGMSVLVTAGDFEALAWAYFVKAAAQRVRHAEVFFDPQAHTARGVSYDTIVEGLAAAKKRAVSELGITVEYIVCVLRHLPLADSHALVDTVLDRGHLSPPLAAAATAGNDADRSMLAGFGMVSSEKNFPPELFKELYARVATTGARLTAHAGEEAGPEFVTASLDHLGVTRIDHGLSAAQDPALVTRLASSGTLLTLCPWSNVRLCNIPELSHAPVRAYLDGGVRFSINSDDPAYFGAYIQEVYCRVQDEFALSVADWEWILRGAIDASWCRDERKGQLVAELDAVLVEHQNLGRVLQT</sequence>
<evidence type="ECO:0000256" key="3">
    <source>
        <dbReference type="ARBA" id="ARBA00022801"/>
    </source>
</evidence>
<evidence type="ECO:0000256" key="1">
    <source>
        <dbReference type="ARBA" id="ARBA00022490"/>
    </source>
</evidence>
<dbReference type="GO" id="GO:0043103">
    <property type="term" value="P:hypoxanthine salvage"/>
    <property type="evidence" value="ECO:0007669"/>
    <property type="project" value="UniProtKB-UniRule"/>
</dbReference>
<feature type="site" description="Important for catalytic activity" evidence="7">
    <location>
        <position position="246"/>
    </location>
</feature>
<keyword evidence="5 7" id="KW-0546">Nucleotide metabolism</keyword>
<dbReference type="InterPro" id="IPR028892">
    <property type="entry name" value="ADE"/>
</dbReference>
<evidence type="ECO:0000313" key="9">
    <source>
        <dbReference type="EMBL" id="KAK4088481.1"/>
    </source>
</evidence>
<dbReference type="GeneID" id="28889428"/>
<keyword evidence="1 7" id="KW-0963">Cytoplasm</keyword>
<dbReference type="GO" id="GO:0006146">
    <property type="term" value="P:adenine catabolic process"/>
    <property type="evidence" value="ECO:0007669"/>
    <property type="project" value="UniProtKB-UniRule"/>
</dbReference>
<evidence type="ECO:0000256" key="5">
    <source>
        <dbReference type="ARBA" id="ARBA00023080"/>
    </source>
</evidence>
<comment type="caution">
    <text evidence="11">The sequence shown here is derived from an EMBL/GenBank/DDBJ whole genome shotgun (WGS) entry which is preliminary data.</text>
</comment>
<comment type="function">
    <text evidence="7">Catalyzes the hydrolytic deamination of adenine to hypoxanthine. Plays an important role in the purine salvage pathway and in nitrogen catabolism.</text>
</comment>
<keyword evidence="6 7" id="KW-0539">Nucleus</keyword>
<evidence type="ECO:0000256" key="2">
    <source>
        <dbReference type="ARBA" id="ARBA00022723"/>
    </source>
</evidence>
<dbReference type="SUPFAM" id="SSF51556">
    <property type="entry name" value="Metallo-dependent hydrolases"/>
    <property type="match status" value="1"/>
</dbReference>
<reference evidence="11 12" key="1">
    <citation type="submission" date="2016-02" db="EMBL/GenBank/DDBJ databases">
        <title>Biosynthesis of antibiotic leucinostatins and their inhibition on Phytophthora in bio-control Purpureocillium lilacinum.</title>
        <authorList>
            <person name="Wang G."/>
            <person name="Liu Z."/>
            <person name="Lin R."/>
            <person name="Li E."/>
            <person name="Mao Z."/>
            <person name="Ling J."/>
            <person name="Yin W."/>
            <person name="Xie B."/>
        </authorList>
    </citation>
    <scope>NUCLEOTIDE SEQUENCE [LARGE SCALE GENOMIC DNA]</scope>
    <source>
        <strain evidence="10">PLBJ-1</strain>
        <strain evidence="11">PLFJ-1</strain>
    </source>
</reference>
<comment type="similarity">
    <text evidence="7">Belongs to the metallo-dependent hydrolases superfamily. Adenosine and AMP deaminases family. Adenine deaminase type 2 subfamily.</text>
</comment>
<dbReference type="NCBIfam" id="TIGR01430">
    <property type="entry name" value="aden_deam"/>
    <property type="match status" value="1"/>
</dbReference>
<evidence type="ECO:0000313" key="11">
    <source>
        <dbReference type="EMBL" id="OAQ88839.1"/>
    </source>
</evidence>
<comment type="cofactor">
    <cofactor evidence="7">
        <name>Zn(2+)</name>
        <dbReference type="ChEBI" id="CHEBI:29105"/>
    </cofactor>
    <text evidence="7">Binds 1 zinc ion per subunit.</text>
</comment>
<evidence type="ECO:0000256" key="7">
    <source>
        <dbReference type="HAMAP-Rule" id="MF_03145"/>
    </source>
</evidence>
<dbReference type="GO" id="GO:0000034">
    <property type="term" value="F:adenine deaminase activity"/>
    <property type="evidence" value="ECO:0007669"/>
    <property type="project" value="UniProtKB-UniRule"/>
</dbReference>
<dbReference type="Pfam" id="PF00962">
    <property type="entry name" value="A_deaminase"/>
    <property type="match status" value="1"/>
</dbReference>
<dbReference type="HAMAP" id="MF_01962">
    <property type="entry name" value="Adenine_deaminase"/>
    <property type="match status" value="1"/>
</dbReference>
<dbReference type="PANTHER" id="PTHR43114:SF6">
    <property type="entry name" value="ADENINE DEAMINASE"/>
    <property type="match status" value="1"/>
</dbReference>
<dbReference type="InterPro" id="IPR006330">
    <property type="entry name" value="Ado/ade_deaminase"/>
</dbReference>
<evidence type="ECO:0000313" key="12">
    <source>
        <dbReference type="Proteomes" id="UP000078340"/>
    </source>
</evidence>
<evidence type="ECO:0000256" key="4">
    <source>
        <dbReference type="ARBA" id="ARBA00022833"/>
    </source>
</evidence>
<feature type="binding site" evidence="7">
    <location>
        <position position="222"/>
    </location>
    <ligand>
        <name>Zn(2+)</name>
        <dbReference type="ChEBI" id="CHEBI:29105"/>
        <note>catalytic</note>
    </ligand>
</feature>
<dbReference type="GO" id="GO:0009117">
    <property type="term" value="P:nucleotide metabolic process"/>
    <property type="evidence" value="ECO:0007669"/>
    <property type="project" value="UniProtKB-KW"/>
</dbReference>
<accession>A0A179HH95</accession>
<dbReference type="EMBL" id="LSBH01000004">
    <property type="protein sequence ID" value="OAQ79756.1"/>
    <property type="molecule type" value="Genomic_DNA"/>
</dbReference>
<reference evidence="9" key="2">
    <citation type="submission" date="2023-11" db="EMBL/GenBank/DDBJ databases">
        <authorList>
            <person name="Beijen E."/>
            <person name="Ohm R.A."/>
        </authorList>
    </citation>
    <scope>NUCLEOTIDE SEQUENCE</scope>
    <source>
        <strain evidence="9">CBS 150709</strain>
    </source>
</reference>